<evidence type="ECO:0000256" key="16">
    <source>
        <dbReference type="ARBA" id="ARBA00061639"/>
    </source>
</evidence>
<dbReference type="GO" id="GO:0043235">
    <property type="term" value="C:receptor complex"/>
    <property type="evidence" value="ECO:0007669"/>
    <property type="project" value="TreeGrafter"/>
</dbReference>
<dbReference type="AlphaFoldDB" id="A0AAF3EGJ2"/>
<keyword evidence="13" id="KW-0675">Receptor</keyword>
<evidence type="ECO:0000259" key="20">
    <source>
        <dbReference type="PROSITE" id="PS50011"/>
    </source>
</evidence>
<dbReference type="PROSITE" id="PS01286">
    <property type="entry name" value="FA58C_2"/>
    <property type="match status" value="1"/>
</dbReference>
<dbReference type="PANTHER" id="PTHR24416">
    <property type="entry name" value="TYROSINE-PROTEIN KINASE RECEPTOR"/>
    <property type="match status" value="1"/>
</dbReference>
<evidence type="ECO:0000256" key="1">
    <source>
        <dbReference type="ARBA" id="ARBA00004251"/>
    </source>
</evidence>
<dbReference type="PROSITE" id="PS01285">
    <property type="entry name" value="FA58C_1"/>
    <property type="match status" value="1"/>
</dbReference>
<evidence type="ECO:0000256" key="2">
    <source>
        <dbReference type="ARBA" id="ARBA00004484"/>
    </source>
</evidence>
<evidence type="ECO:0000256" key="10">
    <source>
        <dbReference type="ARBA" id="ARBA00022989"/>
    </source>
</evidence>
<dbReference type="InterPro" id="IPR011009">
    <property type="entry name" value="Kinase-like_dom_sf"/>
</dbReference>
<dbReference type="InterPro" id="IPR048525">
    <property type="entry name" value="DDR1-2_DS-like"/>
</dbReference>
<dbReference type="GO" id="GO:0048680">
    <property type="term" value="P:positive regulation of axon regeneration"/>
    <property type="evidence" value="ECO:0007669"/>
    <property type="project" value="UniProtKB-ARBA"/>
</dbReference>
<dbReference type="Pfam" id="PF07714">
    <property type="entry name" value="PK_Tyr_Ser-Thr"/>
    <property type="match status" value="1"/>
</dbReference>
<evidence type="ECO:0000256" key="15">
    <source>
        <dbReference type="ARBA" id="ARBA00023273"/>
    </source>
</evidence>
<feature type="region of interest" description="Disordered" evidence="17">
    <location>
        <begin position="469"/>
        <end position="502"/>
    </location>
</feature>
<protein>
    <submittedName>
        <fullName evidence="23">Uncharacterized protein</fullName>
    </submittedName>
</protein>
<dbReference type="PANTHER" id="PTHR24416:SF489">
    <property type="entry name" value="PROTEIN KINASE DOMAIN-CONTAINING PROTEIN"/>
    <property type="match status" value="1"/>
</dbReference>
<feature type="domain" description="F5/8 type C" evidence="21">
    <location>
        <begin position="24"/>
        <end position="180"/>
    </location>
</feature>
<feature type="domain" description="Protein kinase" evidence="20">
    <location>
        <begin position="577"/>
        <end position="824"/>
    </location>
</feature>
<evidence type="ECO:0000313" key="22">
    <source>
        <dbReference type="Proteomes" id="UP000887575"/>
    </source>
</evidence>
<dbReference type="Pfam" id="PF00754">
    <property type="entry name" value="F5_F8_type_C"/>
    <property type="match status" value="1"/>
</dbReference>
<comment type="similarity">
    <text evidence="16">Belongs to the protein kinase superfamily. Tyr protein kinase family. Insulin receptor subfamily.</text>
</comment>
<evidence type="ECO:0000256" key="19">
    <source>
        <dbReference type="SAM" id="SignalP"/>
    </source>
</evidence>
<keyword evidence="10 18" id="KW-1133">Transmembrane helix</keyword>
<evidence type="ECO:0000256" key="8">
    <source>
        <dbReference type="ARBA" id="ARBA00022840"/>
    </source>
</evidence>
<dbReference type="Pfam" id="PF21114">
    <property type="entry name" value="DDR1-2_DS-like"/>
    <property type="match status" value="1"/>
</dbReference>
<reference evidence="23" key="1">
    <citation type="submission" date="2024-02" db="UniProtKB">
        <authorList>
            <consortium name="WormBaseParasite"/>
        </authorList>
    </citation>
    <scope>IDENTIFICATION</scope>
</reference>
<dbReference type="CDD" id="cd00057">
    <property type="entry name" value="FA58C"/>
    <property type="match status" value="1"/>
</dbReference>
<dbReference type="InterPro" id="IPR008979">
    <property type="entry name" value="Galactose-bd-like_sf"/>
</dbReference>
<evidence type="ECO:0000256" key="12">
    <source>
        <dbReference type="ARBA" id="ARBA00023157"/>
    </source>
</evidence>
<evidence type="ECO:0000256" key="3">
    <source>
        <dbReference type="ARBA" id="ARBA00004489"/>
    </source>
</evidence>
<organism evidence="22 23">
    <name type="scientific">Mesorhabditis belari</name>
    <dbReference type="NCBI Taxonomy" id="2138241"/>
    <lineage>
        <taxon>Eukaryota</taxon>
        <taxon>Metazoa</taxon>
        <taxon>Ecdysozoa</taxon>
        <taxon>Nematoda</taxon>
        <taxon>Chromadorea</taxon>
        <taxon>Rhabditida</taxon>
        <taxon>Rhabditina</taxon>
        <taxon>Rhabditomorpha</taxon>
        <taxon>Rhabditoidea</taxon>
        <taxon>Rhabditidae</taxon>
        <taxon>Mesorhabditinae</taxon>
        <taxon>Mesorhabditis</taxon>
    </lineage>
</organism>
<dbReference type="InterPro" id="IPR000719">
    <property type="entry name" value="Prot_kinase_dom"/>
</dbReference>
<dbReference type="InterPro" id="IPR001245">
    <property type="entry name" value="Ser-Thr/Tyr_kinase_cat_dom"/>
</dbReference>
<dbReference type="GO" id="GO:0030424">
    <property type="term" value="C:axon"/>
    <property type="evidence" value="ECO:0007669"/>
    <property type="project" value="UniProtKB-SubCell"/>
</dbReference>
<keyword evidence="11 18" id="KW-0472">Membrane</keyword>
<dbReference type="GO" id="GO:0005524">
    <property type="term" value="F:ATP binding"/>
    <property type="evidence" value="ECO:0007669"/>
    <property type="project" value="UniProtKB-KW"/>
</dbReference>
<dbReference type="GO" id="GO:0043204">
    <property type="term" value="C:perikaryon"/>
    <property type="evidence" value="ECO:0007669"/>
    <property type="project" value="UniProtKB-SubCell"/>
</dbReference>
<dbReference type="FunFam" id="2.60.120.260:FF:000007">
    <property type="entry name" value="Discoidin domain receptor tyrosine kinase 1"/>
    <property type="match status" value="1"/>
</dbReference>
<dbReference type="GO" id="GO:0004714">
    <property type="term" value="F:transmembrane receptor protein tyrosine kinase activity"/>
    <property type="evidence" value="ECO:0007669"/>
    <property type="project" value="TreeGrafter"/>
</dbReference>
<sequence>MRVTTLLILLLLHHAAWTLRLDKCNAIPLGMESGAITDAQITASSSFDQQSVGPQNARIRSEFASGAWCPKSQIHPKSYEFIQVNLNKTHVITAVETQGRYGNGTGREYATHFMIDYLREGAQWIRYRNRSGHELLDGNKDTMTALFTKLDPPIVASRIRLVPSSKQTRTMCMRIELHGCLNTDGLMFYSLHPEGSRVGFFDFRDRNFEQVEQFAEDGIKRGLGTLSDGNASQRSPYEDTPENSTWIGWNREKTDGNVSITFEFDYVRNFSSMDFNAFGERMEQIDVIFSQDGINFPLASQISSLDQSANRSMRLFNLKLPLHRRPGKVLKISFRFATEWFFLSEINFNSTPLQRPVPFVFKRIVLYNHADEVGEKEIVLIEPEKGGVDYSILYYAGLALMAVLCTTCILCCLLCLRRRRPREKEALDIYEGETRAAMIVTTMGSNRTYPTHSYINQLNSMFSGEKTVSTSLSSKSNSSTRSAKTEAPSWQDFHFPPPPKTPVVHEAEGPYAEPSLTLPLLPSQHRPPAPPRMGANTLNKNPKKHKMYVDDSLHYATSNIFTTYGFDNVKKVHNHELEIGADLGEGKFTLVRECRGPGIPRAAHKCAKERGNIHARRTLLDELRVLSTLNHPRVVRLLAMDEDAGMILELAEHGDIRTLLKSNRRLGLDNLLTMCVDVALGMEYLETQGVIHGHLTPGNVLVDCNLRAKVSSPRGQTHHAQLRYSAPESIIMNEWSNKSDMWAYGVTTWEIVQFGEHLPFEGFSNAEIMENAEKMLAGDENTMYLVLPETVPRVFHEALSKVFRADPNLRPSFADITAKIANFYES</sequence>
<dbReference type="PROSITE" id="PS50011">
    <property type="entry name" value="PROTEIN_KINASE_DOM"/>
    <property type="match status" value="1"/>
</dbReference>
<keyword evidence="6 19" id="KW-0732">Signal</keyword>
<feature type="chain" id="PRO_5042030500" evidence="19">
    <location>
        <begin position="19"/>
        <end position="826"/>
    </location>
</feature>
<proteinExistence type="inferred from homology"/>
<dbReference type="GO" id="GO:0005886">
    <property type="term" value="C:plasma membrane"/>
    <property type="evidence" value="ECO:0007669"/>
    <property type="project" value="UniProtKB-SubCell"/>
</dbReference>
<dbReference type="SMART" id="SM00231">
    <property type="entry name" value="FA58C"/>
    <property type="match status" value="1"/>
</dbReference>
<evidence type="ECO:0000256" key="5">
    <source>
        <dbReference type="ARBA" id="ARBA00022692"/>
    </source>
</evidence>
<keyword evidence="8" id="KW-0067">ATP-binding</keyword>
<name>A0AAF3EGJ2_9BILA</name>
<evidence type="ECO:0000259" key="21">
    <source>
        <dbReference type="PROSITE" id="PS50022"/>
    </source>
</evidence>
<keyword evidence="14" id="KW-0325">Glycoprotein</keyword>
<evidence type="ECO:0000256" key="4">
    <source>
        <dbReference type="ARBA" id="ARBA00022475"/>
    </source>
</evidence>
<dbReference type="Gene3D" id="1.10.510.10">
    <property type="entry name" value="Transferase(Phosphotransferase) domain 1"/>
    <property type="match status" value="1"/>
</dbReference>
<dbReference type="Gene3D" id="2.60.120.1190">
    <property type="match status" value="1"/>
</dbReference>
<evidence type="ECO:0000256" key="17">
    <source>
        <dbReference type="SAM" id="MobiDB-lite"/>
    </source>
</evidence>
<evidence type="ECO:0000256" key="11">
    <source>
        <dbReference type="ARBA" id="ARBA00023136"/>
    </source>
</evidence>
<evidence type="ECO:0000313" key="23">
    <source>
        <dbReference type="WBParaSite" id="MBELARI_LOCUS13116.2"/>
    </source>
</evidence>
<feature type="transmembrane region" description="Helical" evidence="18">
    <location>
        <begin position="392"/>
        <end position="416"/>
    </location>
</feature>
<keyword evidence="9" id="KW-0524">Neurogenesis</keyword>
<dbReference type="GO" id="GO:0008045">
    <property type="term" value="P:motor neuron axon guidance"/>
    <property type="evidence" value="ECO:0007669"/>
    <property type="project" value="UniProtKB-ARBA"/>
</dbReference>
<dbReference type="SUPFAM" id="SSF56112">
    <property type="entry name" value="Protein kinase-like (PK-like)"/>
    <property type="match status" value="1"/>
</dbReference>
<dbReference type="Proteomes" id="UP000887575">
    <property type="component" value="Unassembled WGS sequence"/>
</dbReference>
<feature type="compositionally biased region" description="Low complexity" evidence="17">
    <location>
        <begin position="469"/>
        <end position="482"/>
    </location>
</feature>
<dbReference type="GO" id="GO:0007169">
    <property type="term" value="P:cell surface receptor protein tyrosine kinase signaling pathway"/>
    <property type="evidence" value="ECO:0007669"/>
    <property type="project" value="TreeGrafter"/>
</dbReference>
<feature type="region of interest" description="Disordered" evidence="17">
    <location>
        <begin position="223"/>
        <end position="245"/>
    </location>
</feature>
<evidence type="ECO:0000256" key="6">
    <source>
        <dbReference type="ARBA" id="ARBA00022729"/>
    </source>
</evidence>
<dbReference type="InterPro" id="IPR000421">
    <property type="entry name" value="FA58C"/>
</dbReference>
<accession>A0AAF3EGJ2</accession>
<dbReference type="WBParaSite" id="MBELARI_LOCUS13116.2">
    <property type="protein sequence ID" value="MBELARI_LOCUS13116.2"/>
    <property type="gene ID" value="MBELARI_LOCUS13116"/>
</dbReference>
<dbReference type="SUPFAM" id="SSF49785">
    <property type="entry name" value="Galactose-binding domain-like"/>
    <property type="match status" value="1"/>
</dbReference>
<keyword evidence="7" id="KW-0547">Nucleotide-binding</keyword>
<dbReference type="InterPro" id="IPR050122">
    <property type="entry name" value="RTK"/>
</dbReference>
<evidence type="ECO:0000256" key="13">
    <source>
        <dbReference type="ARBA" id="ARBA00023170"/>
    </source>
</evidence>
<evidence type="ECO:0000256" key="9">
    <source>
        <dbReference type="ARBA" id="ARBA00022902"/>
    </source>
</evidence>
<keyword evidence="22" id="KW-1185">Reference proteome</keyword>
<evidence type="ECO:0000256" key="18">
    <source>
        <dbReference type="SAM" id="Phobius"/>
    </source>
</evidence>
<keyword evidence="15" id="KW-0966">Cell projection</keyword>
<dbReference type="Gene3D" id="2.60.120.260">
    <property type="entry name" value="Galactose-binding domain-like"/>
    <property type="match status" value="1"/>
</dbReference>
<dbReference type="PROSITE" id="PS50022">
    <property type="entry name" value="FA58C_3"/>
    <property type="match status" value="1"/>
</dbReference>
<feature type="signal peptide" evidence="19">
    <location>
        <begin position="1"/>
        <end position="18"/>
    </location>
</feature>
<keyword evidence="5 18" id="KW-0812">Transmembrane</keyword>
<keyword evidence="4" id="KW-1003">Cell membrane</keyword>
<evidence type="ECO:0000256" key="7">
    <source>
        <dbReference type="ARBA" id="ARBA00022741"/>
    </source>
</evidence>
<evidence type="ECO:0000256" key="14">
    <source>
        <dbReference type="ARBA" id="ARBA00023180"/>
    </source>
</evidence>
<keyword evidence="12" id="KW-1015">Disulfide bond</keyword>
<comment type="subcellular location">
    <subcellularLocation>
        <location evidence="1">Cell membrane</location>
        <topology evidence="1">Single-pass type I membrane protein</topology>
    </subcellularLocation>
    <subcellularLocation>
        <location evidence="3">Cell projection</location>
        <location evidence="3">Axon</location>
    </subcellularLocation>
    <subcellularLocation>
        <location evidence="2">Perikaryon</location>
    </subcellularLocation>
</comment>